<dbReference type="Gene3D" id="1.20.140.40">
    <property type="entry name" value="Invertase/pectin methylesterase inhibitor family protein"/>
    <property type="match status" value="1"/>
</dbReference>
<dbReference type="InterPro" id="IPR051955">
    <property type="entry name" value="PME_Inhibitor"/>
</dbReference>
<dbReference type="SUPFAM" id="SSF101148">
    <property type="entry name" value="Plant invertase/pectin methylesterase inhibitor"/>
    <property type="match status" value="1"/>
</dbReference>
<dbReference type="AlphaFoldDB" id="A0A6L2P4U8"/>
<gene>
    <name evidence="3" type="ORF">Tci_063842</name>
</gene>
<dbReference type="PANTHER" id="PTHR31080:SF299">
    <property type="entry name" value="PECTINESTERASE INHIBITOR DOMAIN-CONTAINING PROTEIN"/>
    <property type="match status" value="1"/>
</dbReference>
<comment type="caution">
    <text evidence="3">The sequence shown here is derived from an EMBL/GenBank/DDBJ whole genome shotgun (WGS) entry which is preliminary data.</text>
</comment>
<evidence type="ECO:0000313" key="3">
    <source>
        <dbReference type="EMBL" id="GEU91864.1"/>
    </source>
</evidence>
<evidence type="ECO:0000256" key="1">
    <source>
        <dbReference type="ARBA" id="ARBA00022729"/>
    </source>
</evidence>
<dbReference type="CDD" id="cd15800">
    <property type="entry name" value="PMEI-like_2"/>
    <property type="match status" value="1"/>
</dbReference>
<dbReference type="NCBIfam" id="TIGR01614">
    <property type="entry name" value="PME_inhib"/>
    <property type="match status" value="1"/>
</dbReference>
<evidence type="ECO:0000259" key="2">
    <source>
        <dbReference type="Pfam" id="PF04043"/>
    </source>
</evidence>
<dbReference type="InterPro" id="IPR035513">
    <property type="entry name" value="Invertase/methylesterase_inhib"/>
</dbReference>
<accession>A0A6L2P4U8</accession>
<dbReference type="EMBL" id="BKCJ010010500">
    <property type="protein sequence ID" value="GEU91864.1"/>
    <property type="molecule type" value="Genomic_DNA"/>
</dbReference>
<sequence length="168" mass="19086">MGQNSLSHDWENIVLSCLLECWLSRERDSLEKLERNGLYGVQKKVATSNEKCKIASKQLQGVERKINEFKLVLKKRLADPKTPKPIKTCLQQCQDNFEDAIDGVKKSIESIDKHNIPKANIDVSAVATDIDTCNECFLDMTKEDKEIKAFDEWVRGVTGDCLVNLQKT</sequence>
<organism evidence="3">
    <name type="scientific">Tanacetum cinerariifolium</name>
    <name type="common">Dalmatian daisy</name>
    <name type="synonym">Chrysanthemum cinerariifolium</name>
    <dbReference type="NCBI Taxonomy" id="118510"/>
    <lineage>
        <taxon>Eukaryota</taxon>
        <taxon>Viridiplantae</taxon>
        <taxon>Streptophyta</taxon>
        <taxon>Embryophyta</taxon>
        <taxon>Tracheophyta</taxon>
        <taxon>Spermatophyta</taxon>
        <taxon>Magnoliopsida</taxon>
        <taxon>eudicotyledons</taxon>
        <taxon>Gunneridae</taxon>
        <taxon>Pentapetalae</taxon>
        <taxon>asterids</taxon>
        <taxon>campanulids</taxon>
        <taxon>Asterales</taxon>
        <taxon>Asteraceae</taxon>
        <taxon>Asteroideae</taxon>
        <taxon>Anthemideae</taxon>
        <taxon>Anthemidinae</taxon>
        <taxon>Tanacetum</taxon>
    </lineage>
</organism>
<reference evidence="3" key="1">
    <citation type="journal article" date="2019" name="Sci. Rep.">
        <title>Draft genome of Tanacetum cinerariifolium, the natural source of mosquito coil.</title>
        <authorList>
            <person name="Yamashiro T."/>
            <person name="Shiraishi A."/>
            <person name="Satake H."/>
            <person name="Nakayama K."/>
        </authorList>
    </citation>
    <scope>NUCLEOTIDE SEQUENCE</scope>
</reference>
<keyword evidence="1" id="KW-0732">Signal</keyword>
<protein>
    <submittedName>
        <fullName evidence="3">Uncharacterized serine-rich protein C1E8.05-like</fullName>
    </submittedName>
</protein>
<dbReference type="GO" id="GO:0004857">
    <property type="term" value="F:enzyme inhibitor activity"/>
    <property type="evidence" value="ECO:0007669"/>
    <property type="project" value="InterPro"/>
</dbReference>
<dbReference type="PANTHER" id="PTHR31080">
    <property type="entry name" value="PECTINESTERASE INHIBITOR-LIKE"/>
    <property type="match status" value="1"/>
</dbReference>
<dbReference type="InterPro" id="IPR006501">
    <property type="entry name" value="Pectinesterase_inhib_dom"/>
</dbReference>
<feature type="domain" description="Pectinesterase inhibitor" evidence="2">
    <location>
        <begin position="54"/>
        <end position="158"/>
    </location>
</feature>
<name>A0A6L2P4U8_TANCI</name>
<proteinExistence type="predicted"/>
<dbReference type="Pfam" id="PF04043">
    <property type="entry name" value="PMEI"/>
    <property type="match status" value="1"/>
</dbReference>